<reference evidence="3" key="1">
    <citation type="submission" date="2022-12" db="EMBL/GenBank/DDBJ databases">
        <authorList>
            <person name="Petersen C."/>
        </authorList>
    </citation>
    <scope>NUCLEOTIDE SEQUENCE</scope>
    <source>
        <strain evidence="3">IBT 21472</strain>
    </source>
</reference>
<accession>A0A9W9L7Y6</accession>
<dbReference type="SUPFAM" id="SSF51182">
    <property type="entry name" value="RmlC-like cupins"/>
    <property type="match status" value="1"/>
</dbReference>
<comment type="caution">
    <text evidence="3">The sequence shown here is derived from an EMBL/GenBank/DDBJ whole genome shotgun (WGS) entry which is preliminary data.</text>
</comment>
<dbReference type="PANTHER" id="PTHR35848:SF6">
    <property type="entry name" value="CUPIN TYPE-2 DOMAIN-CONTAINING PROTEIN"/>
    <property type="match status" value="1"/>
</dbReference>
<sequence>MAASTGKETAHITCPKETQAPIIIPPSYTTDTPSESFIDSSCGIISWHTLFSQPHSPDSELSAGVANCPPVNGHLCAHRHVQAEIYYIIEGEGEITIDGVTSQVTKGSSVFIPSDAEHAIFNTGTGDLRWFYVFPTSAFEDVVYKFSKDECPGAKL</sequence>
<organism evidence="3 4">
    <name type="scientific">Penicillium atrosanguineum</name>
    <dbReference type="NCBI Taxonomy" id="1132637"/>
    <lineage>
        <taxon>Eukaryota</taxon>
        <taxon>Fungi</taxon>
        <taxon>Dikarya</taxon>
        <taxon>Ascomycota</taxon>
        <taxon>Pezizomycotina</taxon>
        <taxon>Eurotiomycetes</taxon>
        <taxon>Eurotiomycetidae</taxon>
        <taxon>Eurotiales</taxon>
        <taxon>Aspergillaceae</taxon>
        <taxon>Penicillium</taxon>
    </lineage>
</organism>
<dbReference type="Proteomes" id="UP001147746">
    <property type="component" value="Unassembled WGS sequence"/>
</dbReference>
<dbReference type="GO" id="GO:0046872">
    <property type="term" value="F:metal ion binding"/>
    <property type="evidence" value="ECO:0007669"/>
    <property type="project" value="UniProtKB-KW"/>
</dbReference>
<dbReference type="AlphaFoldDB" id="A0A9W9L7Y6"/>
<dbReference type="InterPro" id="IPR011051">
    <property type="entry name" value="RmlC_Cupin_sf"/>
</dbReference>
<gene>
    <name evidence="3" type="ORF">N7476_006108</name>
</gene>
<evidence type="ECO:0000313" key="4">
    <source>
        <dbReference type="Proteomes" id="UP001147746"/>
    </source>
</evidence>
<evidence type="ECO:0000256" key="1">
    <source>
        <dbReference type="ARBA" id="ARBA00022723"/>
    </source>
</evidence>
<feature type="domain" description="Cupin type-2" evidence="2">
    <location>
        <begin position="77"/>
        <end position="134"/>
    </location>
</feature>
<dbReference type="Pfam" id="PF07883">
    <property type="entry name" value="Cupin_2"/>
    <property type="match status" value="1"/>
</dbReference>
<dbReference type="Gene3D" id="2.60.120.10">
    <property type="entry name" value="Jelly Rolls"/>
    <property type="match status" value="1"/>
</dbReference>
<dbReference type="EMBL" id="JAPZBO010000005">
    <property type="protein sequence ID" value="KAJ5315801.1"/>
    <property type="molecule type" value="Genomic_DNA"/>
</dbReference>
<keyword evidence="1" id="KW-0479">Metal-binding</keyword>
<dbReference type="InterPro" id="IPR051610">
    <property type="entry name" value="GPI/OXD"/>
</dbReference>
<reference evidence="3" key="2">
    <citation type="journal article" date="2023" name="IMA Fungus">
        <title>Comparative genomic study of the Penicillium genus elucidates a diverse pangenome and 15 lateral gene transfer events.</title>
        <authorList>
            <person name="Petersen C."/>
            <person name="Sorensen T."/>
            <person name="Nielsen M.R."/>
            <person name="Sondergaard T.E."/>
            <person name="Sorensen J.L."/>
            <person name="Fitzpatrick D.A."/>
            <person name="Frisvad J.C."/>
            <person name="Nielsen K.L."/>
        </authorList>
    </citation>
    <scope>NUCLEOTIDE SEQUENCE</scope>
    <source>
        <strain evidence="3">IBT 21472</strain>
    </source>
</reference>
<keyword evidence="4" id="KW-1185">Reference proteome</keyword>
<proteinExistence type="predicted"/>
<dbReference type="InterPro" id="IPR014710">
    <property type="entry name" value="RmlC-like_jellyroll"/>
</dbReference>
<name>A0A9W9L7Y6_9EURO</name>
<dbReference type="InterPro" id="IPR013096">
    <property type="entry name" value="Cupin_2"/>
</dbReference>
<evidence type="ECO:0000259" key="2">
    <source>
        <dbReference type="Pfam" id="PF07883"/>
    </source>
</evidence>
<dbReference type="PANTHER" id="PTHR35848">
    <property type="entry name" value="OXALATE-BINDING PROTEIN"/>
    <property type="match status" value="1"/>
</dbReference>
<evidence type="ECO:0000313" key="3">
    <source>
        <dbReference type="EMBL" id="KAJ5315801.1"/>
    </source>
</evidence>
<protein>
    <submittedName>
        <fullName evidence="3">RmlC-like cupin domain-containing protein</fullName>
    </submittedName>
</protein>